<dbReference type="AlphaFoldDB" id="A0A8S1TBP8"/>
<protein>
    <submittedName>
        <fullName evidence="1">Uncharacterized protein</fullName>
    </submittedName>
</protein>
<comment type="caution">
    <text evidence="1">The sequence shown here is derived from an EMBL/GenBank/DDBJ whole genome shotgun (WGS) entry which is preliminary data.</text>
</comment>
<reference evidence="1" key="1">
    <citation type="submission" date="2021-01" db="EMBL/GenBank/DDBJ databases">
        <authorList>
            <consortium name="Genoscope - CEA"/>
            <person name="William W."/>
        </authorList>
    </citation>
    <scope>NUCLEOTIDE SEQUENCE</scope>
</reference>
<accession>A0A8S1TBP8</accession>
<name>A0A8S1TBP8_PAROT</name>
<organism evidence="1 2">
    <name type="scientific">Paramecium octaurelia</name>
    <dbReference type="NCBI Taxonomy" id="43137"/>
    <lineage>
        <taxon>Eukaryota</taxon>
        <taxon>Sar</taxon>
        <taxon>Alveolata</taxon>
        <taxon>Ciliophora</taxon>
        <taxon>Intramacronucleata</taxon>
        <taxon>Oligohymenophorea</taxon>
        <taxon>Peniculida</taxon>
        <taxon>Parameciidae</taxon>
        <taxon>Paramecium</taxon>
    </lineage>
</organism>
<evidence type="ECO:0000313" key="1">
    <source>
        <dbReference type="EMBL" id="CAD8151601.1"/>
    </source>
</evidence>
<keyword evidence="2" id="KW-1185">Reference proteome</keyword>
<sequence length="160" mass="19312">MKNLLIEVTYLILDSSPDVCLAELNNKCHLDFQQFKIQQNDEVLKWKWKIIKIQIKKEIQKKNRTQFQEDLTSILLSNGFYNRFTETSSQQKFLIEELEDLDLSFQRIHVVIEDMIPYRTRSLFPDQIQLLFYKFQNLKNLWTKTKRPANQETDNQKIQP</sequence>
<proteinExistence type="predicted"/>
<evidence type="ECO:0000313" key="2">
    <source>
        <dbReference type="Proteomes" id="UP000683925"/>
    </source>
</evidence>
<gene>
    <name evidence="1" type="ORF">POCTA_138.1.T0250189</name>
</gene>
<dbReference type="EMBL" id="CAJJDP010000025">
    <property type="protein sequence ID" value="CAD8151601.1"/>
    <property type="molecule type" value="Genomic_DNA"/>
</dbReference>
<dbReference type="Proteomes" id="UP000683925">
    <property type="component" value="Unassembled WGS sequence"/>
</dbReference>